<evidence type="ECO:0000313" key="4">
    <source>
        <dbReference type="Proteomes" id="UP000652720"/>
    </source>
</evidence>
<sequence>MDEPEIRELYFAFGVLTGYGKYGFLYGTPESSSSLPMLVNFGDKGKSSVVSQFLKRRARWAIFCHDGYKAELKEMLEDIPIDFMHERSHREKMPITQWLEGVALYYDYLAAMDSENAAVNNGEEKRYFILLDRRDTNQRLIDRRLIYELRTLSAAQYFLRQHSLLQQEKWSRENFSVMHWKSVFTKYFSILSSRMDADKVCLGVETSFPYAKEKRPYVQNWIWRISYISPKKEELASYEDHAHPDDERWNFRPGDPKLLRETGSGLYGSYPMFEGDDEPEFRDES</sequence>
<evidence type="ECO:0000313" key="1">
    <source>
        <dbReference type="EMBL" id="GGI88086.1"/>
    </source>
</evidence>
<evidence type="ECO:0000313" key="2">
    <source>
        <dbReference type="EMBL" id="GGP30318.1"/>
    </source>
</evidence>
<dbReference type="GeneID" id="59166909"/>
<reference evidence="1" key="2">
    <citation type="journal article" date="2014" name="Int. J. Syst. Evol. Microbiol.">
        <title>Complete genome sequence of Corynebacterium casei LMG S-19264T (=DSM 44701T), isolated from a smear-ripened cheese.</title>
        <authorList>
            <consortium name="US DOE Joint Genome Institute (JGI-PGF)"/>
            <person name="Walter F."/>
            <person name="Albersmeier A."/>
            <person name="Kalinowski J."/>
            <person name="Ruckert C."/>
        </authorList>
    </citation>
    <scope>NUCLEOTIDE SEQUENCE</scope>
    <source>
        <strain evidence="1">CGMCC 1.8885</strain>
    </source>
</reference>
<evidence type="ECO:0000313" key="3">
    <source>
        <dbReference type="Proteomes" id="UP000630135"/>
    </source>
</evidence>
<dbReference type="Proteomes" id="UP000652720">
    <property type="component" value="Unassembled WGS sequence"/>
</dbReference>
<keyword evidence="3" id="KW-1185">Reference proteome</keyword>
<dbReference type="AlphaFoldDB" id="A0AAV4K5U9"/>
<name>A0AAV4K5U9_9DEIO</name>
<comment type="caution">
    <text evidence="1">The sequence shown here is derived from an EMBL/GenBank/DDBJ whole genome shotgun (WGS) entry which is preliminary data.</text>
</comment>
<dbReference type="RefSeq" id="WP_152423630.1">
    <property type="nucleotide sequence ID" value="NZ_BMLZ01000024.1"/>
</dbReference>
<dbReference type="Proteomes" id="UP000630135">
    <property type="component" value="Unassembled WGS sequence"/>
</dbReference>
<dbReference type="EMBL" id="BMLZ01000024">
    <property type="protein sequence ID" value="GGP30318.1"/>
    <property type="molecule type" value="Genomic_DNA"/>
</dbReference>
<gene>
    <name evidence="2" type="ORF">GCM10008021_19690</name>
    <name evidence="1" type="ORF">GCM10010914_23110</name>
</gene>
<reference evidence="2" key="1">
    <citation type="journal article" date="2014" name="Int. J. Syst. Evol. Microbiol.">
        <title>Complete genome of a new Firmicutes species belonging to the dominant human colonic microbiota ('Ruminococcus bicirculans') reveals two chromosomes and a selective capacity to utilize plant glucans.</title>
        <authorList>
            <consortium name="NISC Comparative Sequencing Program"/>
            <person name="Wegmann U."/>
            <person name="Louis P."/>
            <person name="Goesmann A."/>
            <person name="Henrissat B."/>
            <person name="Duncan S.H."/>
            <person name="Flint H.J."/>
        </authorList>
    </citation>
    <scope>NUCLEOTIDE SEQUENCE</scope>
    <source>
        <strain evidence="2">CGMCC 1.8884</strain>
    </source>
</reference>
<protein>
    <submittedName>
        <fullName evidence="1">Uncharacterized protein</fullName>
    </submittedName>
</protein>
<reference evidence="3" key="3">
    <citation type="journal article" date="2019" name="Int. J. Syst. Evol. Microbiol.">
        <title>The Global Catalogue of Microorganisms (GCM) 10K type strain sequencing project: providing services to taxonomists for standard genome sequencing and annotation.</title>
        <authorList>
            <consortium name="The Broad Institute Genomics Platform"/>
            <consortium name="The Broad Institute Genome Sequencing Center for Infectious Disease"/>
            <person name="Wu L."/>
            <person name="Ma J."/>
        </authorList>
    </citation>
    <scope>NUCLEOTIDE SEQUENCE [LARGE SCALE GENOMIC DNA]</scope>
    <source>
        <strain evidence="3">CGMCC 1.8884</strain>
    </source>
</reference>
<organism evidence="1 4">
    <name type="scientific">Deinococcus wulumuqiensis</name>
    <dbReference type="NCBI Taxonomy" id="980427"/>
    <lineage>
        <taxon>Bacteria</taxon>
        <taxon>Thermotogati</taxon>
        <taxon>Deinococcota</taxon>
        <taxon>Deinococci</taxon>
        <taxon>Deinococcales</taxon>
        <taxon>Deinococcaceae</taxon>
        <taxon>Deinococcus</taxon>
    </lineage>
</organism>
<accession>A0AAV4K5U9</accession>
<proteinExistence type="predicted"/>
<reference evidence="1" key="4">
    <citation type="submission" date="2023-08" db="EMBL/GenBank/DDBJ databases">
        <authorList>
            <person name="Sun Q."/>
            <person name="Zhou Y."/>
        </authorList>
    </citation>
    <scope>NUCLEOTIDE SEQUENCE</scope>
    <source>
        <strain evidence="2">CGMCC 1.8884</strain>
        <strain evidence="1">CGMCC 1.8885</strain>
    </source>
</reference>
<dbReference type="EMBL" id="BMMA01000024">
    <property type="protein sequence ID" value="GGI88086.1"/>
    <property type="molecule type" value="Genomic_DNA"/>
</dbReference>